<name>A0ABX1D2K4_9FLAO</name>
<dbReference type="RefSeq" id="WP_168138999.1">
    <property type="nucleotide sequence ID" value="NZ_JAAVJR010000009.1"/>
</dbReference>
<reference evidence="2 3" key="1">
    <citation type="submission" date="2020-03" db="EMBL/GenBank/DDBJ databases">
        <title>Salinimicrobium sp. nov, isolated from SCS.</title>
        <authorList>
            <person name="Cao W.R."/>
        </authorList>
    </citation>
    <scope>NUCLEOTIDE SEQUENCE [LARGE SCALE GENOMIC DNA]</scope>
    <source>
        <strain evidence="3">J15B91</strain>
    </source>
</reference>
<protein>
    <submittedName>
        <fullName evidence="2">T9SS type A sorting domain-containing protein</fullName>
    </submittedName>
</protein>
<evidence type="ECO:0000313" key="2">
    <source>
        <dbReference type="EMBL" id="NJW53894.1"/>
    </source>
</evidence>
<comment type="caution">
    <text evidence="2">The sequence shown here is derived from an EMBL/GenBank/DDBJ whole genome shotgun (WGS) entry which is preliminary data.</text>
</comment>
<evidence type="ECO:0000256" key="1">
    <source>
        <dbReference type="ARBA" id="ARBA00022729"/>
    </source>
</evidence>
<sequence length="991" mass="104876">MRLNTLMERKISIFSCQQERITHGRPLFLKAFVLFFIFSFSVTNAQETVVDIFDLPAPQRCVSNDLRVVEASLEYDQCGPLCDEGEIIEYPLTLAIFNNTGSMRTSFAFYARLEQYNPDGTLANTYFISGCKGPVPPNTTTSLTFSESLVILDENGDPTSFDGIPYLCGGSLKLINLFQAWTDASDNDNRQCPLVAKDIAPKCDVLPSIEVQTPIGAFVEDIADVSCFGGSDGAIDISVSGGEAPYTFVWSKTGGGFSASTEDVSGLEAGTYSVTIRDAKNCPYTLEGIVVGEPEELEVSQGDISNVSCFEGADGAIDISVSGGTPPYTFSWTGPGEFSSSDEDLTGLAAGSYSVTVTDSKDCTDVLSGIIVGEPEELTATPTSVEGASCYGFADGSISITVEGGTPEYTFDWSGPGDFDADTKDISGLAAGAYAVIVTDENGCTAEISEILVGQPDELDVTLGPVTDASCLGTPTGAIDIDVSGGTEPYTYLWSNGATTQDISGIGAGLYSVTVTDARDCEAVLENIEVKDPSALEAEAVTITEVSCFGFEDGAIDLEVSGGTSPYTFLWSNGETTEYISDLDAGIYSVTVTDAKGCEYTLSDIAVGEPEQVPSPQVQVGPADCFETSGSFSIVNAPAGFEYRLDDGDWFSYTGTITGVEPGEHSLVARNADHCESLPVLFDVPQPFDTPTAPILSAVQPDCESLQGTILVTSGTTGFTFSLNGADFVAYPVNGFENLAPGDYEVRIRSNDLCISEIALITLEEPICDDFEGCTLGYWKNHTDRWCDAFDTCTLYGAVFSNAPSKLAGLTLLEVLNLGGGGLNNLGRQSVAALLNACSNDVNFELATTAEVIAYVNANFGNAGPAGSYLDMLNNAGCPLGGSAATTAPSDGCSTASTSSSSSIDVSAGISLSPVPFRDHLNIKYEFDYNSDVTIQIFDLRGNLVKTQKERNAGFGRITSISTEFVRGEQMYIVKVITDRNSYTKNVVSGK</sequence>
<gene>
    <name evidence="2" type="ORF">HC175_13300</name>
</gene>
<evidence type="ECO:0000313" key="3">
    <source>
        <dbReference type="Proteomes" id="UP000703674"/>
    </source>
</evidence>
<organism evidence="2 3">
    <name type="scientific">Salinimicrobium oceani</name>
    <dbReference type="NCBI Taxonomy" id="2722702"/>
    <lineage>
        <taxon>Bacteria</taxon>
        <taxon>Pseudomonadati</taxon>
        <taxon>Bacteroidota</taxon>
        <taxon>Flavobacteriia</taxon>
        <taxon>Flavobacteriales</taxon>
        <taxon>Flavobacteriaceae</taxon>
        <taxon>Salinimicrobium</taxon>
    </lineage>
</organism>
<keyword evidence="3" id="KW-1185">Reference proteome</keyword>
<proteinExistence type="predicted"/>
<dbReference type="Proteomes" id="UP000703674">
    <property type="component" value="Unassembled WGS sequence"/>
</dbReference>
<dbReference type="InterPro" id="IPR013783">
    <property type="entry name" value="Ig-like_fold"/>
</dbReference>
<dbReference type="InterPro" id="IPR026444">
    <property type="entry name" value="Secre_tail"/>
</dbReference>
<dbReference type="NCBIfam" id="TIGR04183">
    <property type="entry name" value="Por_Secre_tail"/>
    <property type="match status" value="1"/>
</dbReference>
<dbReference type="EMBL" id="JAAVJR010000009">
    <property type="protein sequence ID" value="NJW53894.1"/>
    <property type="molecule type" value="Genomic_DNA"/>
</dbReference>
<accession>A0ABX1D2K4</accession>
<dbReference type="Pfam" id="PF13573">
    <property type="entry name" value="SprB"/>
    <property type="match status" value="5"/>
</dbReference>
<dbReference type="InterPro" id="IPR025667">
    <property type="entry name" value="SprB_repeat"/>
</dbReference>
<keyword evidence="1" id="KW-0732">Signal</keyword>
<dbReference type="Gene3D" id="2.60.40.10">
    <property type="entry name" value="Immunoglobulins"/>
    <property type="match status" value="3"/>
</dbReference>
<dbReference type="Gene3D" id="2.60.40.740">
    <property type="match status" value="2"/>
</dbReference>